<feature type="transmembrane region" description="Helical" evidence="10">
    <location>
        <begin position="169"/>
        <end position="188"/>
    </location>
</feature>
<evidence type="ECO:0000256" key="8">
    <source>
        <dbReference type="ARBA" id="ARBA00023209"/>
    </source>
</evidence>
<evidence type="ECO:0000256" key="5">
    <source>
        <dbReference type="ARBA" id="ARBA00022989"/>
    </source>
</evidence>
<evidence type="ECO:0000256" key="9">
    <source>
        <dbReference type="ARBA" id="ARBA00023264"/>
    </source>
</evidence>
<dbReference type="GO" id="GO:0008654">
    <property type="term" value="P:phospholipid biosynthetic process"/>
    <property type="evidence" value="ECO:0007669"/>
    <property type="project" value="UniProtKB-UniRule"/>
</dbReference>
<evidence type="ECO:0000256" key="2">
    <source>
        <dbReference type="ARBA" id="ARBA00022516"/>
    </source>
</evidence>
<reference evidence="11" key="2">
    <citation type="journal article" date="2021" name="PeerJ">
        <title>Extensive microbial diversity within the chicken gut microbiome revealed by metagenomics and culture.</title>
        <authorList>
            <person name="Gilroy R."/>
            <person name="Ravi A."/>
            <person name="Getino M."/>
            <person name="Pursley I."/>
            <person name="Horton D.L."/>
            <person name="Alikhan N.F."/>
            <person name="Baker D."/>
            <person name="Gharbi K."/>
            <person name="Hall N."/>
            <person name="Watson M."/>
            <person name="Adriaenssens E.M."/>
            <person name="Foster-Nyarko E."/>
            <person name="Jarju S."/>
            <person name="Secka A."/>
            <person name="Antonio M."/>
            <person name="Oren A."/>
            <person name="Chaudhuri R.R."/>
            <person name="La Ragione R."/>
            <person name="Hildebrand F."/>
            <person name="Pallen M.J."/>
        </authorList>
    </citation>
    <scope>NUCLEOTIDE SEQUENCE</scope>
    <source>
        <strain evidence="11">USAMLcec3-3695</strain>
    </source>
</reference>
<keyword evidence="9 10" id="KW-1208">Phospholipid metabolism</keyword>
<evidence type="ECO:0000256" key="6">
    <source>
        <dbReference type="ARBA" id="ARBA00023098"/>
    </source>
</evidence>
<comment type="subunit">
    <text evidence="10">Probably interacts with PlsX.</text>
</comment>
<organism evidence="11 12">
    <name type="scientific">Candidatus Ornithomonoglobus merdipullorum</name>
    <dbReference type="NCBI Taxonomy" id="2840895"/>
    <lineage>
        <taxon>Bacteria</taxon>
        <taxon>Bacillati</taxon>
        <taxon>Bacillota</taxon>
        <taxon>Clostridia</taxon>
        <taxon>Candidatus Ornithomonoglobus</taxon>
    </lineage>
</organism>
<keyword evidence="2 10" id="KW-0444">Lipid biosynthesis</keyword>
<evidence type="ECO:0000313" key="11">
    <source>
        <dbReference type="EMBL" id="HIU58249.1"/>
    </source>
</evidence>
<keyword evidence="11" id="KW-0012">Acyltransferase</keyword>
<dbReference type="AlphaFoldDB" id="A0A9D1SF98"/>
<dbReference type="Pfam" id="PF02660">
    <property type="entry name" value="G3P_acyltransf"/>
    <property type="match status" value="1"/>
</dbReference>
<evidence type="ECO:0000256" key="7">
    <source>
        <dbReference type="ARBA" id="ARBA00023136"/>
    </source>
</evidence>
<evidence type="ECO:0000256" key="4">
    <source>
        <dbReference type="ARBA" id="ARBA00022692"/>
    </source>
</evidence>
<sequence length="210" mass="21774">MAVTIIVPIIVSVLSVIAAYLIGSINSSILISKAVSGKDIRESGSGNAGATNMLRTMGKKYAVITLVIDIIKGVAAVLLARAAVAFGAYEQCVYLAGLAVCAGHCFPVFFGFRGGKGVATGLGVLFMWNWQTALIVLAVALIIMAATRYVSLGSIIAAVLFAVLETINLRGNAVGIACVIAVAALLVWKHRGNIARLAKGEESKLGAKKK</sequence>
<protein>
    <recommendedName>
        <fullName evidence="10">Glycerol-3-phosphate acyltransferase</fullName>
    </recommendedName>
    <alternativeName>
        <fullName evidence="10">Acyl-PO4 G3P acyltransferase</fullName>
    </alternativeName>
    <alternativeName>
        <fullName evidence="10">Acyl-phosphate--glycerol-3-phosphate acyltransferase</fullName>
    </alternativeName>
    <alternativeName>
        <fullName evidence="10">G3P acyltransferase</fullName>
        <shortName evidence="10">GPAT</shortName>
        <ecNumber evidence="10">2.3.1.275</ecNumber>
    </alternativeName>
    <alternativeName>
        <fullName evidence="10">Lysophosphatidic acid synthase</fullName>
        <shortName evidence="10">LPA synthase</shortName>
    </alternativeName>
</protein>
<dbReference type="HAMAP" id="MF_01043">
    <property type="entry name" value="PlsY"/>
    <property type="match status" value="1"/>
</dbReference>
<evidence type="ECO:0000256" key="3">
    <source>
        <dbReference type="ARBA" id="ARBA00022679"/>
    </source>
</evidence>
<dbReference type="SMART" id="SM01207">
    <property type="entry name" value="G3P_acyltransf"/>
    <property type="match status" value="1"/>
</dbReference>
<dbReference type="PANTHER" id="PTHR30309:SF0">
    <property type="entry name" value="GLYCEROL-3-PHOSPHATE ACYLTRANSFERASE-RELATED"/>
    <property type="match status" value="1"/>
</dbReference>
<comment type="similarity">
    <text evidence="10">Belongs to the PlsY family.</text>
</comment>
<dbReference type="PANTHER" id="PTHR30309">
    <property type="entry name" value="INNER MEMBRANE PROTEIN YGIH"/>
    <property type="match status" value="1"/>
</dbReference>
<evidence type="ECO:0000256" key="10">
    <source>
        <dbReference type="HAMAP-Rule" id="MF_01043"/>
    </source>
</evidence>
<keyword evidence="7 10" id="KW-0472">Membrane</keyword>
<dbReference type="EC" id="2.3.1.275" evidence="10"/>
<gene>
    <name evidence="10 11" type="primary">plsY</name>
    <name evidence="11" type="ORF">IAA61_10645</name>
</gene>
<comment type="catalytic activity">
    <reaction evidence="10">
        <text>an acyl phosphate + sn-glycerol 3-phosphate = a 1-acyl-sn-glycero-3-phosphate + phosphate</text>
        <dbReference type="Rhea" id="RHEA:34075"/>
        <dbReference type="ChEBI" id="CHEBI:43474"/>
        <dbReference type="ChEBI" id="CHEBI:57597"/>
        <dbReference type="ChEBI" id="CHEBI:57970"/>
        <dbReference type="ChEBI" id="CHEBI:59918"/>
        <dbReference type="EC" id="2.3.1.275"/>
    </reaction>
</comment>
<dbReference type="NCBIfam" id="TIGR00023">
    <property type="entry name" value="glycerol-3-phosphate 1-O-acyltransferase PlsY"/>
    <property type="match status" value="1"/>
</dbReference>
<feature type="transmembrane region" description="Helical" evidence="10">
    <location>
        <begin position="133"/>
        <end position="163"/>
    </location>
</feature>
<keyword evidence="3 10" id="KW-0808">Transferase</keyword>
<feature type="transmembrane region" description="Helical" evidence="10">
    <location>
        <begin position="93"/>
        <end position="112"/>
    </location>
</feature>
<dbReference type="EMBL" id="DVNB01000108">
    <property type="protein sequence ID" value="HIU58249.1"/>
    <property type="molecule type" value="Genomic_DNA"/>
</dbReference>
<comment type="function">
    <text evidence="10">Catalyzes the transfer of an acyl group from acyl-phosphate (acyl-PO(4)) to glycerol-3-phosphate (G3P) to form lysophosphatidic acid (LPA). This enzyme utilizes acyl-phosphate as fatty acyl donor, but not acyl-CoA or acyl-ACP.</text>
</comment>
<dbReference type="GO" id="GO:0043772">
    <property type="term" value="F:acyl-phosphate glycerol-3-phosphate acyltransferase activity"/>
    <property type="evidence" value="ECO:0007669"/>
    <property type="project" value="UniProtKB-UniRule"/>
</dbReference>
<comment type="subcellular location">
    <subcellularLocation>
        <location evidence="10">Cell membrane</location>
        <topology evidence="10">Multi-pass membrane protein</topology>
    </subcellularLocation>
</comment>
<dbReference type="Proteomes" id="UP000824109">
    <property type="component" value="Unassembled WGS sequence"/>
</dbReference>
<dbReference type="InterPro" id="IPR003811">
    <property type="entry name" value="G3P_acylTferase_PlsY"/>
</dbReference>
<dbReference type="GO" id="GO:0005886">
    <property type="term" value="C:plasma membrane"/>
    <property type="evidence" value="ECO:0007669"/>
    <property type="project" value="UniProtKB-SubCell"/>
</dbReference>
<comment type="pathway">
    <text evidence="10">Lipid metabolism; phospholipid metabolism.</text>
</comment>
<evidence type="ECO:0000256" key="1">
    <source>
        <dbReference type="ARBA" id="ARBA00022475"/>
    </source>
</evidence>
<accession>A0A9D1SF98</accession>
<feature type="transmembrane region" description="Helical" evidence="10">
    <location>
        <begin position="6"/>
        <end position="31"/>
    </location>
</feature>
<keyword evidence="1 10" id="KW-1003">Cell membrane</keyword>
<proteinExistence type="inferred from homology"/>
<feature type="transmembrane region" description="Helical" evidence="10">
    <location>
        <begin position="61"/>
        <end position="87"/>
    </location>
</feature>
<keyword evidence="8 10" id="KW-0594">Phospholipid biosynthesis</keyword>
<evidence type="ECO:0000313" key="12">
    <source>
        <dbReference type="Proteomes" id="UP000824109"/>
    </source>
</evidence>
<keyword evidence="6 10" id="KW-0443">Lipid metabolism</keyword>
<keyword evidence="5 10" id="KW-1133">Transmembrane helix</keyword>
<reference evidence="11" key="1">
    <citation type="submission" date="2020-10" db="EMBL/GenBank/DDBJ databases">
        <authorList>
            <person name="Gilroy R."/>
        </authorList>
    </citation>
    <scope>NUCLEOTIDE SEQUENCE</scope>
    <source>
        <strain evidence="11">USAMLcec3-3695</strain>
    </source>
</reference>
<comment type="caution">
    <text evidence="11">The sequence shown here is derived from an EMBL/GenBank/DDBJ whole genome shotgun (WGS) entry which is preliminary data.</text>
</comment>
<name>A0A9D1SF98_9FIRM</name>
<keyword evidence="4 10" id="KW-0812">Transmembrane</keyword>